<dbReference type="RefSeq" id="WP_342126269.1">
    <property type="nucleotide sequence ID" value="NZ_JBCAUS010000002.1"/>
</dbReference>
<gene>
    <name evidence="1" type="ORF">WOA13_01665</name>
</gene>
<protein>
    <submittedName>
        <fullName evidence="1">Uncharacterized protein</fullName>
    </submittedName>
</protein>
<sequence length="79" mass="8272">MVPSGSFDPALENYMDVPATPLYGPLISATGATFAEGSSIAKDTTGELNEGFASLPVFRASTASWSPALSMHVSRVMVY</sequence>
<reference evidence="1 2" key="1">
    <citation type="submission" date="2024-04" db="EMBL/GenBank/DDBJ databases">
        <title>Methanococcoides sp. LMO-2.</title>
        <authorList>
            <person name="Liang L."/>
        </authorList>
    </citation>
    <scope>NUCLEOTIDE SEQUENCE [LARGE SCALE GENOMIC DNA]</scope>
    <source>
        <strain evidence="1 2">LMO-2</strain>
    </source>
</reference>
<accession>A0ABU9KQ87</accession>
<comment type="caution">
    <text evidence="1">The sequence shown here is derived from an EMBL/GenBank/DDBJ whole genome shotgun (WGS) entry which is preliminary data.</text>
</comment>
<keyword evidence="2" id="KW-1185">Reference proteome</keyword>
<name>A0ABU9KQ87_9EURY</name>
<dbReference type="Proteomes" id="UP001396646">
    <property type="component" value="Unassembled WGS sequence"/>
</dbReference>
<evidence type="ECO:0000313" key="2">
    <source>
        <dbReference type="Proteomes" id="UP001396646"/>
    </source>
</evidence>
<evidence type="ECO:0000313" key="1">
    <source>
        <dbReference type="EMBL" id="MEL4304547.1"/>
    </source>
</evidence>
<proteinExistence type="predicted"/>
<dbReference type="EMBL" id="JBCAUS010000002">
    <property type="protein sequence ID" value="MEL4304547.1"/>
    <property type="molecule type" value="Genomic_DNA"/>
</dbReference>
<organism evidence="1 2">
    <name type="scientific">Methanococcoides cohabitans</name>
    <dbReference type="NCBI Taxonomy" id="3136559"/>
    <lineage>
        <taxon>Archaea</taxon>
        <taxon>Methanobacteriati</taxon>
        <taxon>Methanobacteriota</taxon>
        <taxon>Stenosarchaea group</taxon>
        <taxon>Methanomicrobia</taxon>
        <taxon>Methanosarcinales</taxon>
        <taxon>Methanosarcinaceae</taxon>
        <taxon>Methanococcoides</taxon>
    </lineage>
</organism>